<dbReference type="AlphaFoldDB" id="A0A1I3F7Z9"/>
<accession>A0A1I3F7Z9</accession>
<protein>
    <submittedName>
        <fullName evidence="2">Uncharacterized protein</fullName>
    </submittedName>
</protein>
<keyword evidence="3" id="KW-1185">Reference proteome</keyword>
<dbReference type="OrthoDB" id="7868703at2"/>
<dbReference type="Proteomes" id="UP000183635">
    <property type="component" value="Unassembled WGS sequence"/>
</dbReference>
<evidence type="ECO:0000256" key="1">
    <source>
        <dbReference type="SAM" id="MobiDB-lite"/>
    </source>
</evidence>
<organism evidence="2 3">
    <name type="scientific">Paracoccus aminovorans</name>
    <dbReference type="NCBI Taxonomy" id="34004"/>
    <lineage>
        <taxon>Bacteria</taxon>
        <taxon>Pseudomonadati</taxon>
        <taxon>Pseudomonadota</taxon>
        <taxon>Alphaproteobacteria</taxon>
        <taxon>Rhodobacterales</taxon>
        <taxon>Paracoccaceae</taxon>
        <taxon>Paracoccus</taxon>
    </lineage>
</organism>
<sequence length="137" mass="14935">MSDLTIPEFLAIAEATRAEDPEEAEDAEALLARVRRERFDRMHFIAVEHKLARSYMTTDEAQKKAQIVTAGQHSRRRTAVPGMVQPGCIADETATSGVRRIGPGFQPPIDGQVLQPGADADRSEPALPKPDTTGKLS</sequence>
<dbReference type="STRING" id="34004.SAMN04488021_1643"/>
<dbReference type="EMBL" id="FOPU01000064">
    <property type="protein sequence ID" value="SFI07355.1"/>
    <property type="molecule type" value="Genomic_DNA"/>
</dbReference>
<dbReference type="RefSeq" id="WP_074971119.1">
    <property type="nucleotide sequence ID" value="NZ_CBCRYP010000075.1"/>
</dbReference>
<gene>
    <name evidence="2" type="ORF">SAMN04488021_1643</name>
</gene>
<evidence type="ECO:0000313" key="2">
    <source>
        <dbReference type="EMBL" id="SFI07355.1"/>
    </source>
</evidence>
<feature type="region of interest" description="Disordered" evidence="1">
    <location>
        <begin position="100"/>
        <end position="137"/>
    </location>
</feature>
<reference evidence="2 3" key="1">
    <citation type="submission" date="2016-10" db="EMBL/GenBank/DDBJ databases">
        <authorList>
            <person name="de Groot N.N."/>
        </authorList>
    </citation>
    <scope>NUCLEOTIDE SEQUENCE [LARGE SCALE GENOMIC DNA]</scope>
    <source>
        <strain evidence="2 3">DSM 8537</strain>
    </source>
</reference>
<evidence type="ECO:0000313" key="3">
    <source>
        <dbReference type="Proteomes" id="UP000183635"/>
    </source>
</evidence>
<proteinExistence type="predicted"/>
<name>A0A1I3F7Z9_9RHOB</name>